<name>A0A067M2P3_BOTB1</name>
<evidence type="ECO:0000256" key="1">
    <source>
        <dbReference type="SAM" id="MobiDB-lite"/>
    </source>
</evidence>
<dbReference type="InParanoid" id="A0A067M2P3"/>
<protein>
    <submittedName>
        <fullName evidence="2">Uncharacterized protein</fullName>
    </submittedName>
</protein>
<gene>
    <name evidence="2" type="ORF">BOTBODRAFT_179453</name>
</gene>
<feature type="region of interest" description="Disordered" evidence="1">
    <location>
        <begin position="167"/>
        <end position="188"/>
    </location>
</feature>
<evidence type="ECO:0000313" key="2">
    <source>
        <dbReference type="EMBL" id="KDQ08985.1"/>
    </source>
</evidence>
<dbReference type="EMBL" id="KL198084">
    <property type="protein sequence ID" value="KDQ08985.1"/>
    <property type="molecule type" value="Genomic_DNA"/>
</dbReference>
<feature type="compositionally biased region" description="Low complexity" evidence="1">
    <location>
        <begin position="95"/>
        <end position="108"/>
    </location>
</feature>
<evidence type="ECO:0000313" key="3">
    <source>
        <dbReference type="Proteomes" id="UP000027195"/>
    </source>
</evidence>
<proteinExistence type="predicted"/>
<keyword evidence="3" id="KW-1185">Reference proteome</keyword>
<dbReference type="Proteomes" id="UP000027195">
    <property type="component" value="Unassembled WGS sequence"/>
</dbReference>
<sequence>MPATFYDVPSPGKAKNSTSYFEYIPDPPTPVLTEFEEYVLRTAISAAHMPATGCADTLSTLSLGSQRFFSDDGEDSTVVGGSGGQPMTSTPVRAGSYDTSYSGGTTSSRSSRTVAWARELTRKASRFFTSKLSAKTFRKKRPDCPSFPPYPCGDYDENGGWVGLSRYTGRSRGSPQASYGRRIPPQFD</sequence>
<reference evidence="3" key="1">
    <citation type="journal article" date="2014" name="Proc. Natl. Acad. Sci. U.S.A.">
        <title>Extensive sampling of basidiomycete genomes demonstrates inadequacy of the white-rot/brown-rot paradigm for wood decay fungi.</title>
        <authorList>
            <person name="Riley R."/>
            <person name="Salamov A.A."/>
            <person name="Brown D.W."/>
            <person name="Nagy L.G."/>
            <person name="Floudas D."/>
            <person name="Held B.W."/>
            <person name="Levasseur A."/>
            <person name="Lombard V."/>
            <person name="Morin E."/>
            <person name="Otillar R."/>
            <person name="Lindquist E.A."/>
            <person name="Sun H."/>
            <person name="LaButti K.M."/>
            <person name="Schmutz J."/>
            <person name="Jabbour D."/>
            <person name="Luo H."/>
            <person name="Baker S.E."/>
            <person name="Pisabarro A.G."/>
            <person name="Walton J.D."/>
            <person name="Blanchette R.A."/>
            <person name="Henrissat B."/>
            <person name="Martin F."/>
            <person name="Cullen D."/>
            <person name="Hibbett D.S."/>
            <person name="Grigoriev I.V."/>
        </authorList>
    </citation>
    <scope>NUCLEOTIDE SEQUENCE [LARGE SCALE GENOMIC DNA]</scope>
    <source>
        <strain evidence="3">FD-172 SS1</strain>
    </source>
</reference>
<dbReference type="HOGENOM" id="CLU_1440838_0_0_1"/>
<organism evidence="2 3">
    <name type="scientific">Botryobasidium botryosum (strain FD-172 SS1)</name>
    <dbReference type="NCBI Taxonomy" id="930990"/>
    <lineage>
        <taxon>Eukaryota</taxon>
        <taxon>Fungi</taxon>
        <taxon>Dikarya</taxon>
        <taxon>Basidiomycota</taxon>
        <taxon>Agaricomycotina</taxon>
        <taxon>Agaricomycetes</taxon>
        <taxon>Cantharellales</taxon>
        <taxon>Botryobasidiaceae</taxon>
        <taxon>Botryobasidium</taxon>
    </lineage>
</organism>
<feature type="region of interest" description="Disordered" evidence="1">
    <location>
        <begin position="72"/>
        <end position="108"/>
    </location>
</feature>
<dbReference type="AlphaFoldDB" id="A0A067M2P3"/>
<accession>A0A067M2P3</accession>